<proteinExistence type="predicted"/>
<dbReference type="PANTHER" id="PTHR46148">
    <property type="entry name" value="CHROMO DOMAIN-CONTAINING PROTEIN"/>
    <property type="match status" value="1"/>
</dbReference>
<dbReference type="SUPFAM" id="SSF54160">
    <property type="entry name" value="Chromo domain-like"/>
    <property type="match status" value="1"/>
</dbReference>
<dbReference type="InterPro" id="IPR001584">
    <property type="entry name" value="Integrase_cat-core"/>
</dbReference>
<protein>
    <recommendedName>
        <fullName evidence="1">Integrase catalytic domain-containing protein</fullName>
    </recommendedName>
</protein>
<dbReference type="SUPFAM" id="SSF53098">
    <property type="entry name" value="Ribonuclease H-like"/>
    <property type="match status" value="1"/>
</dbReference>
<dbReference type="InterPro" id="IPR036397">
    <property type="entry name" value="RNaseH_sf"/>
</dbReference>
<reference evidence="2 3" key="1">
    <citation type="submission" date="2021-09" db="EMBL/GenBank/DDBJ databases">
        <title>Genomic insights and catalytic innovation underlie evolution of tropane alkaloids biosynthesis.</title>
        <authorList>
            <person name="Wang Y.-J."/>
            <person name="Tian T."/>
            <person name="Huang J.-P."/>
            <person name="Huang S.-X."/>
        </authorList>
    </citation>
    <scope>NUCLEOTIDE SEQUENCE [LARGE SCALE GENOMIC DNA]</scope>
    <source>
        <strain evidence="2">KIB-2018</strain>
        <tissue evidence="2">Leaf</tissue>
    </source>
</reference>
<evidence type="ECO:0000313" key="3">
    <source>
        <dbReference type="Proteomes" id="UP001159364"/>
    </source>
</evidence>
<dbReference type="InterPro" id="IPR012337">
    <property type="entry name" value="RNaseH-like_sf"/>
</dbReference>
<name>A0AAV8S8Y5_9ROSI</name>
<dbReference type="InterPro" id="IPR056924">
    <property type="entry name" value="SH3_Tf2-1"/>
</dbReference>
<dbReference type="Pfam" id="PF24626">
    <property type="entry name" value="SH3_Tf2-1"/>
    <property type="match status" value="1"/>
</dbReference>
<dbReference type="PANTHER" id="PTHR46148:SF57">
    <property type="entry name" value="OS12G0499874 PROTEIN"/>
    <property type="match status" value="1"/>
</dbReference>
<evidence type="ECO:0000259" key="1">
    <source>
        <dbReference type="PROSITE" id="PS50994"/>
    </source>
</evidence>
<feature type="domain" description="Integrase catalytic" evidence="1">
    <location>
        <begin position="21"/>
        <end position="135"/>
    </location>
</feature>
<dbReference type="GO" id="GO:0015074">
    <property type="term" value="P:DNA integration"/>
    <property type="evidence" value="ECO:0007669"/>
    <property type="project" value="InterPro"/>
</dbReference>
<evidence type="ECO:0000313" key="2">
    <source>
        <dbReference type="EMBL" id="KAJ8748514.1"/>
    </source>
</evidence>
<dbReference type="Proteomes" id="UP001159364">
    <property type="component" value="Linkage Group LG12"/>
</dbReference>
<dbReference type="Pfam" id="PF00385">
    <property type="entry name" value="Chromo"/>
    <property type="match status" value="1"/>
</dbReference>
<dbReference type="PROSITE" id="PS50994">
    <property type="entry name" value="INTEGRASE"/>
    <property type="match status" value="1"/>
</dbReference>
<sequence length="275" mass="32086">MLQPLSIPEWKWQRITMDFLMARKYIDEVVRLHGVPDSIVSDRDPRFTSRFWSSLQEALGTKLNFSTAFHPQTDGQSERTIQTLEGMLRACMTVEKVDIIKQRLKAAQDRMKSYADAHRKEMEYAVGDKVFLKTSPWKGVMRFGRKGKLSPRYVGPYEILERIGPLAYRLALPPELSQIHDVFHVSMLRRYRSDSSHIIQTSEVQLSDDLSYEEMPVAILDSKEKVLRNKTVQLVKVLWRNYAVEEATWEPLDAMKEKYPHLFNESGKNFEDEIS</sequence>
<dbReference type="InterPro" id="IPR016197">
    <property type="entry name" value="Chromo-like_dom_sf"/>
</dbReference>
<organism evidence="2 3">
    <name type="scientific">Erythroxylum novogranatense</name>
    <dbReference type="NCBI Taxonomy" id="1862640"/>
    <lineage>
        <taxon>Eukaryota</taxon>
        <taxon>Viridiplantae</taxon>
        <taxon>Streptophyta</taxon>
        <taxon>Embryophyta</taxon>
        <taxon>Tracheophyta</taxon>
        <taxon>Spermatophyta</taxon>
        <taxon>Magnoliopsida</taxon>
        <taxon>eudicotyledons</taxon>
        <taxon>Gunneridae</taxon>
        <taxon>Pentapetalae</taxon>
        <taxon>rosids</taxon>
        <taxon>fabids</taxon>
        <taxon>Malpighiales</taxon>
        <taxon>Erythroxylaceae</taxon>
        <taxon>Erythroxylum</taxon>
    </lineage>
</organism>
<dbReference type="EMBL" id="JAIWQS010000012">
    <property type="protein sequence ID" value="KAJ8748514.1"/>
    <property type="molecule type" value="Genomic_DNA"/>
</dbReference>
<gene>
    <name evidence="2" type="ORF">K2173_003413</name>
</gene>
<accession>A0AAV8S8Y5</accession>
<dbReference type="AlphaFoldDB" id="A0AAV8S8Y5"/>
<dbReference type="Gene3D" id="3.30.420.10">
    <property type="entry name" value="Ribonuclease H-like superfamily/Ribonuclease H"/>
    <property type="match status" value="1"/>
</dbReference>
<keyword evidence="3" id="KW-1185">Reference proteome</keyword>
<dbReference type="InterPro" id="IPR023780">
    <property type="entry name" value="Chromo_domain"/>
</dbReference>
<dbReference type="GO" id="GO:0003676">
    <property type="term" value="F:nucleic acid binding"/>
    <property type="evidence" value="ECO:0007669"/>
    <property type="project" value="InterPro"/>
</dbReference>
<comment type="caution">
    <text evidence="2">The sequence shown here is derived from an EMBL/GenBank/DDBJ whole genome shotgun (WGS) entry which is preliminary data.</text>
</comment>